<dbReference type="AlphaFoldDB" id="A0A645GMP9"/>
<dbReference type="GO" id="GO:0005737">
    <property type="term" value="C:cytoplasm"/>
    <property type="evidence" value="ECO:0007669"/>
    <property type="project" value="UniProtKB-SubCell"/>
</dbReference>
<evidence type="ECO:0000256" key="11">
    <source>
        <dbReference type="ARBA" id="ARBA00038036"/>
    </source>
</evidence>
<evidence type="ECO:0000256" key="10">
    <source>
        <dbReference type="ARBA" id="ARBA00022993"/>
    </source>
</evidence>
<proteinExistence type="inferred from homology"/>
<reference evidence="13" key="1">
    <citation type="submission" date="2019-08" db="EMBL/GenBank/DDBJ databases">
        <authorList>
            <person name="Kucharzyk K."/>
            <person name="Murdoch R.W."/>
            <person name="Higgins S."/>
            <person name="Loffler F."/>
        </authorList>
    </citation>
    <scope>NUCLEOTIDE SEQUENCE</scope>
</reference>
<dbReference type="CDD" id="cd24015">
    <property type="entry name" value="ASKHA_NBD_PanK-III"/>
    <property type="match status" value="1"/>
</dbReference>
<accession>A0A645GMP9</accession>
<dbReference type="NCBIfam" id="TIGR00671">
    <property type="entry name" value="baf"/>
    <property type="match status" value="1"/>
</dbReference>
<gene>
    <name evidence="13" type="primary">coaX_36</name>
    <name evidence="13" type="ORF">SDC9_175439</name>
</gene>
<keyword evidence="6" id="KW-0547">Nucleotide-binding</keyword>
<dbReference type="InterPro" id="IPR043129">
    <property type="entry name" value="ATPase_NBD"/>
</dbReference>
<keyword evidence="8" id="KW-0067">ATP-binding</keyword>
<name>A0A645GMP9_9ZZZZ</name>
<sequence>MHNQMGADIVCSAVAAIQKYPSPVIVVDMGTATTMTVLMGNVCEGCVIIPGVHLSLRALSERAAELPHISIEAPPSILGRNTIDAMRSGVVYGNASMLDGMIARLEVATAPAKTVVATGGNASKILPYCRREILFAPDLLLDGLYLLYLKNAERHRK</sequence>
<dbReference type="GO" id="GO:0005524">
    <property type="term" value="F:ATP binding"/>
    <property type="evidence" value="ECO:0007669"/>
    <property type="project" value="UniProtKB-KW"/>
</dbReference>
<comment type="caution">
    <text evidence="13">The sequence shown here is derived from an EMBL/GenBank/DDBJ whole genome shotgun (WGS) entry which is preliminary data.</text>
</comment>
<comment type="similarity">
    <text evidence="11">Belongs to the type III pantothenate kinase family.</text>
</comment>
<evidence type="ECO:0000256" key="7">
    <source>
        <dbReference type="ARBA" id="ARBA00022777"/>
    </source>
</evidence>
<dbReference type="EMBL" id="VSSQ01078108">
    <property type="protein sequence ID" value="MPN28005.1"/>
    <property type="molecule type" value="Genomic_DNA"/>
</dbReference>
<comment type="subunit">
    <text evidence="3">Homodimer.</text>
</comment>
<evidence type="ECO:0000256" key="5">
    <source>
        <dbReference type="ARBA" id="ARBA00022679"/>
    </source>
</evidence>
<keyword evidence="5 13" id="KW-0808">Transferase</keyword>
<dbReference type="PANTHER" id="PTHR34265:SF1">
    <property type="entry name" value="TYPE III PANTOTHENATE KINASE"/>
    <property type="match status" value="1"/>
</dbReference>
<evidence type="ECO:0000256" key="2">
    <source>
        <dbReference type="ARBA" id="ARBA00004496"/>
    </source>
</evidence>
<evidence type="ECO:0000256" key="8">
    <source>
        <dbReference type="ARBA" id="ARBA00022840"/>
    </source>
</evidence>
<dbReference type="GO" id="GO:0015937">
    <property type="term" value="P:coenzyme A biosynthetic process"/>
    <property type="evidence" value="ECO:0007669"/>
    <property type="project" value="UniProtKB-KW"/>
</dbReference>
<keyword evidence="9" id="KW-0630">Potassium</keyword>
<evidence type="ECO:0000256" key="6">
    <source>
        <dbReference type="ARBA" id="ARBA00022741"/>
    </source>
</evidence>
<evidence type="ECO:0000256" key="3">
    <source>
        <dbReference type="ARBA" id="ARBA00011738"/>
    </source>
</evidence>
<dbReference type="Gene3D" id="3.30.420.40">
    <property type="match status" value="1"/>
</dbReference>
<evidence type="ECO:0000256" key="9">
    <source>
        <dbReference type="ARBA" id="ARBA00022958"/>
    </source>
</evidence>
<comment type="subcellular location">
    <subcellularLocation>
        <location evidence="2">Cytoplasm</location>
    </subcellularLocation>
</comment>
<dbReference type="PANTHER" id="PTHR34265">
    <property type="entry name" value="TYPE III PANTOTHENATE KINASE"/>
    <property type="match status" value="1"/>
</dbReference>
<dbReference type="GO" id="GO:0004594">
    <property type="term" value="F:pantothenate kinase activity"/>
    <property type="evidence" value="ECO:0007669"/>
    <property type="project" value="InterPro"/>
</dbReference>
<evidence type="ECO:0000256" key="12">
    <source>
        <dbReference type="ARBA" id="ARBA00040883"/>
    </source>
</evidence>
<dbReference type="InterPro" id="IPR004619">
    <property type="entry name" value="Type_III_PanK"/>
</dbReference>
<comment type="cofactor">
    <cofactor evidence="1">
        <name>K(+)</name>
        <dbReference type="ChEBI" id="CHEBI:29103"/>
    </cofactor>
</comment>
<organism evidence="13">
    <name type="scientific">bioreactor metagenome</name>
    <dbReference type="NCBI Taxonomy" id="1076179"/>
    <lineage>
        <taxon>unclassified sequences</taxon>
        <taxon>metagenomes</taxon>
        <taxon>ecological metagenomes</taxon>
    </lineage>
</organism>
<dbReference type="Pfam" id="PF03309">
    <property type="entry name" value="Pan_kinase"/>
    <property type="match status" value="1"/>
</dbReference>
<evidence type="ECO:0000313" key="13">
    <source>
        <dbReference type="EMBL" id="MPN28005.1"/>
    </source>
</evidence>
<evidence type="ECO:0000256" key="1">
    <source>
        <dbReference type="ARBA" id="ARBA00001958"/>
    </source>
</evidence>
<evidence type="ECO:0000256" key="4">
    <source>
        <dbReference type="ARBA" id="ARBA00022490"/>
    </source>
</evidence>
<protein>
    <recommendedName>
        <fullName evidence="12">Type III pantothenate kinase</fullName>
    </recommendedName>
</protein>
<keyword evidence="7 13" id="KW-0418">Kinase</keyword>
<keyword evidence="4" id="KW-0963">Cytoplasm</keyword>
<dbReference type="SUPFAM" id="SSF53067">
    <property type="entry name" value="Actin-like ATPase domain"/>
    <property type="match status" value="1"/>
</dbReference>
<keyword evidence="10" id="KW-0173">Coenzyme A biosynthesis</keyword>